<accession>A0A1S9I1D1</accession>
<proteinExistence type="predicted"/>
<evidence type="ECO:0000256" key="1">
    <source>
        <dbReference type="SAM" id="Phobius"/>
    </source>
</evidence>
<comment type="caution">
    <text evidence="2">The sequence shown here is derived from an EMBL/GenBank/DDBJ whole genome shotgun (WGS) entry which is preliminary data.</text>
</comment>
<dbReference type="AlphaFoldDB" id="A0A1S9I1D1"/>
<keyword evidence="1" id="KW-1133">Transmembrane helix</keyword>
<protein>
    <submittedName>
        <fullName evidence="2">Uncharacterized protein</fullName>
    </submittedName>
</protein>
<dbReference type="Proteomes" id="UP000190256">
    <property type="component" value="Unassembled WGS sequence"/>
</dbReference>
<gene>
    <name evidence="2" type="ORF">BS638_11675</name>
</gene>
<feature type="transmembrane region" description="Helical" evidence="1">
    <location>
        <begin position="21"/>
        <end position="41"/>
    </location>
</feature>
<evidence type="ECO:0000313" key="2">
    <source>
        <dbReference type="EMBL" id="OOO64144.1"/>
    </source>
</evidence>
<organism evidence="2 3">
    <name type="scientific">Clostridium tepidum</name>
    <dbReference type="NCBI Taxonomy" id="1962263"/>
    <lineage>
        <taxon>Bacteria</taxon>
        <taxon>Bacillati</taxon>
        <taxon>Bacillota</taxon>
        <taxon>Clostridia</taxon>
        <taxon>Eubacteriales</taxon>
        <taxon>Clostridiaceae</taxon>
        <taxon>Clostridium</taxon>
    </lineage>
</organism>
<name>A0A1S9I1D1_9CLOT</name>
<keyword evidence="1" id="KW-0472">Membrane</keyword>
<sequence length="70" mass="8532">MFKKIFYKGVKIKNTKILIMDILRANIILKFIIVFCINNYYGRNVKMERLNLVNQHFKTNIIDYFIFILK</sequence>
<evidence type="ECO:0000313" key="3">
    <source>
        <dbReference type="Proteomes" id="UP000190256"/>
    </source>
</evidence>
<reference evidence="2 3" key="1">
    <citation type="submission" date="2016-12" db="EMBL/GenBank/DDBJ databases">
        <title>Clostridium tepidum sp. nov., a close relative of Clostridium sporogenes and Clostridium botulinum Group I.</title>
        <authorList>
            <person name="Dobritsa A.P."/>
            <person name="Kutumbaka K.K."/>
            <person name="Werner K."/>
            <person name="Wiedmann M."/>
            <person name="Asmus A."/>
            <person name="Samadpour M."/>
        </authorList>
    </citation>
    <scope>NUCLEOTIDE SEQUENCE [LARGE SCALE GENOMIC DNA]</scope>
    <source>
        <strain evidence="2 3">IEH 97212</strain>
    </source>
</reference>
<dbReference type="EMBL" id="MRAE01000036">
    <property type="protein sequence ID" value="OOO64144.1"/>
    <property type="molecule type" value="Genomic_DNA"/>
</dbReference>
<keyword evidence="1" id="KW-0812">Transmembrane</keyword>